<protein>
    <recommendedName>
        <fullName evidence="1">Cyanovirin-N domain-containing protein</fullName>
    </recommendedName>
</protein>
<accession>A0A5N6WZW8</accession>
<dbReference type="InterPro" id="IPR011058">
    <property type="entry name" value="Cyanovirin-N"/>
</dbReference>
<evidence type="ECO:0000259" key="1">
    <source>
        <dbReference type="Pfam" id="PF08881"/>
    </source>
</evidence>
<dbReference type="AlphaFoldDB" id="A0A5N6WZW8"/>
<dbReference type="InterPro" id="IPR036673">
    <property type="entry name" value="Cyanovirin-N_sf"/>
</dbReference>
<gene>
    <name evidence="2" type="ORF">BDV39DRAFT_206987</name>
</gene>
<feature type="domain" description="Cyanovirin-N" evidence="1">
    <location>
        <begin position="24"/>
        <end position="103"/>
    </location>
</feature>
<dbReference type="Gene3D" id="2.30.60.10">
    <property type="entry name" value="Cyanovirin-N"/>
    <property type="match status" value="1"/>
</dbReference>
<evidence type="ECO:0000313" key="2">
    <source>
        <dbReference type="EMBL" id="KAE8325449.1"/>
    </source>
</evidence>
<dbReference type="Proteomes" id="UP000325945">
    <property type="component" value="Unassembled WGS sequence"/>
</dbReference>
<dbReference type="SUPFAM" id="SSF51322">
    <property type="entry name" value="Cyanovirin-N"/>
    <property type="match status" value="1"/>
</dbReference>
<evidence type="ECO:0000313" key="3">
    <source>
        <dbReference type="Proteomes" id="UP000325945"/>
    </source>
</evidence>
<name>A0A5N6WZW8_9EURO</name>
<sequence>MSSLTPLHEHFDQYVIDVEDDGAILYAMNLDKGQEVIINLDEKIGISHGQFSCDVDPGFSKVAEDIDVEYADDNVPWLTATLRREFIGNSRQRINLSKHIAFDGTDLVWI</sequence>
<reference evidence="3" key="1">
    <citation type="submission" date="2019-04" db="EMBL/GenBank/DDBJ databases">
        <title>Friends and foes A comparative genomics studyof 23 Aspergillus species from section Flavi.</title>
        <authorList>
            <consortium name="DOE Joint Genome Institute"/>
            <person name="Kjaerbolling I."/>
            <person name="Vesth T."/>
            <person name="Frisvad J.C."/>
            <person name="Nybo J.L."/>
            <person name="Theobald S."/>
            <person name="Kildgaard S."/>
            <person name="Isbrandt T."/>
            <person name="Kuo A."/>
            <person name="Sato A."/>
            <person name="Lyhne E.K."/>
            <person name="Kogle M.E."/>
            <person name="Wiebenga A."/>
            <person name="Kun R.S."/>
            <person name="Lubbers R.J."/>
            <person name="Makela M.R."/>
            <person name="Barry K."/>
            <person name="Chovatia M."/>
            <person name="Clum A."/>
            <person name="Daum C."/>
            <person name="Haridas S."/>
            <person name="He G."/>
            <person name="LaButti K."/>
            <person name="Lipzen A."/>
            <person name="Mondo S."/>
            <person name="Riley R."/>
            <person name="Salamov A."/>
            <person name="Simmons B.A."/>
            <person name="Magnuson J.K."/>
            <person name="Henrissat B."/>
            <person name="Mortensen U.H."/>
            <person name="Larsen T.O."/>
            <person name="Devries R.P."/>
            <person name="Grigoriev I.V."/>
            <person name="Machida M."/>
            <person name="Baker S.E."/>
            <person name="Andersen M.R."/>
        </authorList>
    </citation>
    <scope>NUCLEOTIDE SEQUENCE [LARGE SCALE GENOMIC DNA]</scope>
    <source>
        <strain evidence="3">CBS 130017</strain>
    </source>
</reference>
<keyword evidence="3" id="KW-1185">Reference proteome</keyword>
<proteinExistence type="predicted"/>
<dbReference type="Pfam" id="PF08881">
    <property type="entry name" value="CVNH"/>
    <property type="match status" value="1"/>
</dbReference>
<organism evidence="2 3">
    <name type="scientific">Aspergillus sergii</name>
    <dbReference type="NCBI Taxonomy" id="1034303"/>
    <lineage>
        <taxon>Eukaryota</taxon>
        <taxon>Fungi</taxon>
        <taxon>Dikarya</taxon>
        <taxon>Ascomycota</taxon>
        <taxon>Pezizomycotina</taxon>
        <taxon>Eurotiomycetes</taxon>
        <taxon>Eurotiomycetidae</taxon>
        <taxon>Eurotiales</taxon>
        <taxon>Aspergillaceae</taxon>
        <taxon>Aspergillus</taxon>
        <taxon>Aspergillus subgen. Circumdati</taxon>
    </lineage>
</organism>
<dbReference type="EMBL" id="ML741808">
    <property type="protein sequence ID" value="KAE8325449.1"/>
    <property type="molecule type" value="Genomic_DNA"/>
</dbReference>